<dbReference type="PANTHER" id="PTHR40619">
    <property type="entry name" value="FUNGAL STAND N-TERMINAL GOODBYE DOMAIN-CONTAINING PROTEIN"/>
    <property type="match status" value="1"/>
</dbReference>
<keyword evidence="1" id="KW-0677">Repeat</keyword>
<dbReference type="InterPro" id="IPR056884">
    <property type="entry name" value="NPHP3-like_N"/>
</dbReference>
<evidence type="ECO:0000313" key="5">
    <source>
        <dbReference type="Proteomes" id="UP001140453"/>
    </source>
</evidence>
<feature type="coiled-coil region" evidence="2">
    <location>
        <begin position="369"/>
        <end position="413"/>
    </location>
</feature>
<proteinExistence type="predicted"/>
<gene>
    <name evidence="4" type="ORF">N0V93_008080</name>
</gene>
<evidence type="ECO:0000256" key="2">
    <source>
        <dbReference type="SAM" id="Coils"/>
    </source>
</evidence>
<dbReference type="AlphaFoldDB" id="A0A9W8YNG3"/>
<evidence type="ECO:0000259" key="3">
    <source>
        <dbReference type="Pfam" id="PF24883"/>
    </source>
</evidence>
<dbReference type="PANTHER" id="PTHR40619:SF3">
    <property type="entry name" value="FUNGAL STAND N-TERMINAL GOODBYE DOMAIN-CONTAINING PROTEIN"/>
    <property type="match status" value="1"/>
</dbReference>
<protein>
    <recommendedName>
        <fullName evidence="3">Nephrocystin 3-like N-terminal domain-containing protein</fullName>
    </recommendedName>
</protein>
<comment type="caution">
    <text evidence="4">The sequence shown here is derived from an EMBL/GenBank/DDBJ whole genome shotgun (WGS) entry which is preliminary data.</text>
</comment>
<keyword evidence="2" id="KW-0175">Coiled coil</keyword>
<keyword evidence="5" id="KW-1185">Reference proteome</keyword>
<feature type="domain" description="Nephrocystin 3-like N-terminal" evidence="3">
    <location>
        <begin position="536"/>
        <end position="720"/>
    </location>
</feature>
<reference evidence="4" key="1">
    <citation type="submission" date="2022-10" db="EMBL/GenBank/DDBJ databases">
        <title>Tapping the CABI collections for fungal endophytes: first genome assemblies for Collariella, Neodidymelliopsis, Ascochyta clinopodiicola, Didymella pomorum, Didymosphaeria variabile, Neocosmospora piperis and Neocucurbitaria cava.</title>
        <authorList>
            <person name="Hill R."/>
        </authorList>
    </citation>
    <scope>NUCLEOTIDE SEQUENCE</scope>
    <source>
        <strain evidence="4">IMI 355082</strain>
    </source>
</reference>
<evidence type="ECO:0000313" key="4">
    <source>
        <dbReference type="EMBL" id="KAJ4387488.1"/>
    </source>
</evidence>
<dbReference type="EMBL" id="JAPEVB010000005">
    <property type="protein sequence ID" value="KAJ4387488.1"/>
    <property type="molecule type" value="Genomic_DNA"/>
</dbReference>
<name>A0A9W8YNG3_9PEZI</name>
<evidence type="ECO:0000256" key="1">
    <source>
        <dbReference type="ARBA" id="ARBA00022737"/>
    </source>
</evidence>
<dbReference type="OrthoDB" id="5224655at2759"/>
<sequence>MFSEAGSCFDPEEVIETQPLPETSAPTTQPEAVKFLDNNLADLHVALKDPVSRYDCHLRRYVAVSEAIIPQESPKTVDSSAQPNMLDGIDGALTSIAQPMKYWDLIFQKSVDRFQTLFCTPKDREKSGWNYSVRDKSNWDGVYAQLQKAREYYDGDTKGLWGRRAKDYTKKRRWVVDHSVPVARQAVKFVPQMDYATPVIAAVQVLVDAFETTSHVRETMTAGLDKDDLESKFSNIERFLATFPQDGAIEEASVELVVATLKAIEDAIGFFLESNVKKAFSATLRGKEYQKKPLASLEQIRVRGDKLLQAAQKSHITDTQQKLDMVLNGMAVSFIEQRQTGTNVRDMTKKVTSVLEKLDKREASDAFLRNKLLDLLNEAQEGKERELEEKRRLKDLEDNVLRLLERVEELTEQARSPSPGLLPQPPSPHGFAPAVTPTTLSVPEYMPQFLLPYVPQNTTISPTYALDCTAWGHAPSQAQHEQTSSSTLSRSETLNTSQIRTMLLRFDHVDTVDTDAILEDEGRSINFRERRKADLIVSTSQFHDWMVSSESSELLVHGDFRGPRSFSAGISALSVFCATLTQTLRAQGPQHIVLVFYCGCHVERDDQHRGATGMMRSFNAQLVRSTIFDAVTQETILPQLDGQSHLEATLQSGRLSHLCQLFRSLVRLLPDQVTLICLIDGISHYETDEFEDGLSSSIDFLLDLVRSENIATCIKLLATSPTMTDLAQHKFKNDGKSFVSLAEIRDLGQGLGIRDISNDAINLSSSDISDDSDEDKL</sequence>
<organism evidence="4 5">
    <name type="scientific">Gnomoniopsis smithogilvyi</name>
    <dbReference type="NCBI Taxonomy" id="1191159"/>
    <lineage>
        <taxon>Eukaryota</taxon>
        <taxon>Fungi</taxon>
        <taxon>Dikarya</taxon>
        <taxon>Ascomycota</taxon>
        <taxon>Pezizomycotina</taxon>
        <taxon>Sordariomycetes</taxon>
        <taxon>Sordariomycetidae</taxon>
        <taxon>Diaporthales</taxon>
        <taxon>Gnomoniaceae</taxon>
        <taxon>Gnomoniopsis</taxon>
    </lineage>
</organism>
<dbReference type="Pfam" id="PF24883">
    <property type="entry name" value="NPHP3_N"/>
    <property type="match status" value="1"/>
</dbReference>
<dbReference type="Proteomes" id="UP001140453">
    <property type="component" value="Unassembled WGS sequence"/>
</dbReference>
<accession>A0A9W8YNG3</accession>